<evidence type="ECO:0000313" key="2">
    <source>
        <dbReference type="Proteomes" id="UP001458415"/>
    </source>
</evidence>
<evidence type="ECO:0008006" key="3">
    <source>
        <dbReference type="Google" id="ProtNLM"/>
    </source>
</evidence>
<evidence type="ECO:0000313" key="1">
    <source>
        <dbReference type="EMBL" id="MER6975508.1"/>
    </source>
</evidence>
<gene>
    <name evidence="1" type="ORF">ABT317_00100</name>
</gene>
<proteinExistence type="predicted"/>
<comment type="caution">
    <text evidence="1">The sequence shown here is derived from an EMBL/GenBank/DDBJ whole genome shotgun (WGS) entry which is preliminary data.</text>
</comment>
<sequence length="62" mass="7134">MDQLYHERREIENGLAELKNRLRGASFILRSKTPELVCQEIYASPSIKPCAHSRLTPPNKAR</sequence>
<reference evidence="1 2" key="1">
    <citation type="submission" date="2024-06" db="EMBL/GenBank/DDBJ databases">
        <title>The Natural Products Discovery Center: Release of the First 8490 Sequenced Strains for Exploring Actinobacteria Biosynthetic Diversity.</title>
        <authorList>
            <person name="Kalkreuter E."/>
            <person name="Kautsar S.A."/>
            <person name="Yang D."/>
            <person name="Bader C.D."/>
            <person name="Teijaro C.N."/>
            <person name="Fluegel L."/>
            <person name="Davis C.M."/>
            <person name="Simpson J.R."/>
            <person name="Lauterbach L."/>
            <person name="Steele A.D."/>
            <person name="Gui C."/>
            <person name="Meng S."/>
            <person name="Li G."/>
            <person name="Viehrig K."/>
            <person name="Ye F."/>
            <person name="Su P."/>
            <person name="Kiefer A.F."/>
            <person name="Nichols A."/>
            <person name="Cepeda A.J."/>
            <person name="Yan W."/>
            <person name="Fan B."/>
            <person name="Jiang Y."/>
            <person name="Adhikari A."/>
            <person name="Zheng C.-J."/>
            <person name="Schuster L."/>
            <person name="Cowan T.M."/>
            <person name="Smanski M.J."/>
            <person name="Chevrette M.G."/>
            <person name="De Carvalho L.P.S."/>
            <person name="Shen B."/>
        </authorList>
    </citation>
    <scope>NUCLEOTIDE SEQUENCE [LARGE SCALE GENOMIC DNA]</scope>
    <source>
        <strain evidence="1 2">NPDC000634</strain>
    </source>
</reference>
<dbReference type="EMBL" id="JBEPCU010000001">
    <property type="protein sequence ID" value="MER6975508.1"/>
    <property type="molecule type" value="Genomic_DNA"/>
</dbReference>
<dbReference type="RefSeq" id="WP_167414055.1">
    <property type="nucleotide sequence ID" value="NZ_MUBM01000186.1"/>
</dbReference>
<organism evidence="1 2">
    <name type="scientific">Streptomyces carpinensis</name>
    <dbReference type="NCBI Taxonomy" id="66369"/>
    <lineage>
        <taxon>Bacteria</taxon>
        <taxon>Bacillati</taxon>
        <taxon>Actinomycetota</taxon>
        <taxon>Actinomycetes</taxon>
        <taxon>Kitasatosporales</taxon>
        <taxon>Streptomycetaceae</taxon>
        <taxon>Streptomyces</taxon>
    </lineage>
</organism>
<accession>A0ABV1VU92</accession>
<name>A0ABV1VU92_9ACTN</name>
<protein>
    <recommendedName>
        <fullName evidence="3">Transposase</fullName>
    </recommendedName>
</protein>
<keyword evidence="2" id="KW-1185">Reference proteome</keyword>
<dbReference type="Proteomes" id="UP001458415">
    <property type="component" value="Unassembled WGS sequence"/>
</dbReference>